<keyword evidence="2" id="KW-1185">Reference proteome</keyword>
<proteinExistence type="predicted"/>
<evidence type="ECO:0000313" key="1">
    <source>
        <dbReference type="EMBL" id="CAG8794875.1"/>
    </source>
</evidence>
<evidence type="ECO:0000313" key="2">
    <source>
        <dbReference type="Proteomes" id="UP000789901"/>
    </source>
</evidence>
<comment type="caution">
    <text evidence="1">The sequence shown here is derived from an EMBL/GenBank/DDBJ whole genome shotgun (WGS) entry which is preliminary data.</text>
</comment>
<accession>A0ABN7VRQ1</accession>
<protein>
    <submittedName>
        <fullName evidence="1">46420_t:CDS:1</fullName>
    </submittedName>
</protein>
<organism evidence="1 2">
    <name type="scientific">Gigaspora margarita</name>
    <dbReference type="NCBI Taxonomy" id="4874"/>
    <lineage>
        <taxon>Eukaryota</taxon>
        <taxon>Fungi</taxon>
        <taxon>Fungi incertae sedis</taxon>
        <taxon>Mucoromycota</taxon>
        <taxon>Glomeromycotina</taxon>
        <taxon>Glomeromycetes</taxon>
        <taxon>Diversisporales</taxon>
        <taxon>Gigasporaceae</taxon>
        <taxon>Gigaspora</taxon>
    </lineage>
</organism>
<dbReference type="EMBL" id="CAJVQB010020601">
    <property type="protein sequence ID" value="CAG8794875.1"/>
    <property type="molecule type" value="Genomic_DNA"/>
</dbReference>
<sequence>MLTWQQIKRVHGIEMKGKTPQWFQKLEQTVLENKISRNIKEVFQTRKKENSTRPFLGKVEKKFLNKKMHILEWEEANKKNLSLNSPLGTTCEVDEASWLEKEYSIANQIWSNLDIVVRKRMTIEDLYTNLTGGKEADRYRKRNYMARGLIESDLATSLLAMGITRKNKWHSFFQEKIWFQRCNEVAKWEKQVEINPKKKKTKKVSSEEKRKKIV</sequence>
<gene>
    <name evidence="1" type="ORF">GMARGA_LOCUS21870</name>
</gene>
<dbReference type="Proteomes" id="UP000789901">
    <property type="component" value="Unassembled WGS sequence"/>
</dbReference>
<name>A0ABN7VRQ1_GIGMA</name>
<reference evidence="1 2" key="1">
    <citation type="submission" date="2021-06" db="EMBL/GenBank/DDBJ databases">
        <authorList>
            <person name="Kallberg Y."/>
            <person name="Tangrot J."/>
            <person name="Rosling A."/>
        </authorList>
    </citation>
    <scope>NUCLEOTIDE SEQUENCE [LARGE SCALE GENOMIC DNA]</scope>
    <source>
        <strain evidence="1 2">120-4 pot B 10/14</strain>
    </source>
</reference>